<protein>
    <submittedName>
        <fullName evidence="1">Uncharacterized protein</fullName>
    </submittedName>
</protein>
<dbReference type="Proteomes" id="UP000268094">
    <property type="component" value="Unassembled WGS sequence"/>
</dbReference>
<evidence type="ECO:0000313" key="2">
    <source>
        <dbReference type="Proteomes" id="UP000268094"/>
    </source>
</evidence>
<accession>A0A3A8JBV3</accession>
<reference evidence="2" key="1">
    <citation type="submission" date="2018-09" db="EMBL/GenBank/DDBJ databases">
        <authorList>
            <person name="Livingstone P.G."/>
            <person name="Whitworth D.E."/>
        </authorList>
    </citation>
    <scope>NUCLEOTIDE SEQUENCE [LARGE SCALE GENOMIC DNA]</scope>
    <source>
        <strain evidence="2">CA054A</strain>
    </source>
</reference>
<organism evidence="1 2">
    <name type="scientific">Corallococcus terminator</name>
    <dbReference type="NCBI Taxonomy" id="2316733"/>
    <lineage>
        <taxon>Bacteria</taxon>
        <taxon>Pseudomonadati</taxon>
        <taxon>Myxococcota</taxon>
        <taxon>Myxococcia</taxon>
        <taxon>Myxococcales</taxon>
        <taxon>Cystobacterineae</taxon>
        <taxon>Myxococcaceae</taxon>
        <taxon>Corallococcus</taxon>
    </lineage>
</organism>
<dbReference type="AlphaFoldDB" id="A0A3A8JBV3"/>
<evidence type="ECO:0000313" key="1">
    <source>
        <dbReference type="EMBL" id="RKG93192.1"/>
    </source>
</evidence>
<proteinExistence type="predicted"/>
<comment type="caution">
    <text evidence="1">The sequence shown here is derived from an EMBL/GenBank/DDBJ whole genome shotgun (WGS) entry which is preliminary data.</text>
</comment>
<dbReference type="OrthoDB" id="5496460at2"/>
<gene>
    <name evidence="1" type="ORF">D7V88_03395</name>
</gene>
<dbReference type="RefSeq" id="WP_120539141.1">
    <property type="nucleotide sequence ID" value="NZ_RAVZ01000012.1"/>
</dbReference>
<dbReference type="EMBL" id="RAVZ01000012">
    <property type="protein sequence ID" value="RKG93192.1"/>
    <property type="molecule type" value="Genomic_DNA"/>
</dbReference>
<name>A0A3A8JBV3_9BACT</name>
<sequence length="761" mass="86454">MKFLYKCAVCTSEVWLDSDNATHCAKPARRVISPSRFSYKSDKYRQSYVPLEIRSTDTIKTLSSQYKKAARESLKQLAYGQHLSCSGDRYGMFYALSLFKDAAVAFFCAADRASVDKMLAFTEFYASGMEGLDCIGYKIVPILTHGDAEAAASKQFRLLEAEFEKQSGLWSKQEAGFTARSELLQTKKLEHAASRPAQMDEDARKVFVSRESYIDDQIDTHQTRYNKAKKGYSAAKLQLAKFYWDTTKIQNRFAEELETQRYHAPFVWSNLDDFTWRGGNQLYSDASEPNNISRSTGLSAVAKLLQPHPELRVVTIGKSHMHLNMLLEKVGGHTFAAATKFVGTTFLRRLGAQAVSSIEGEVNTWSRRIINNYRQQHPSSTATIKLLLVWVRGLNPTERQGVQGLKRTSHWDADESVYQFSPHNHGTINSGAKKNPHHVMNVQIFKQVSEICESLSGKHTHVIPVAIGDILYEDMYDPLSPRYIDRTNLDHLIEYWERAPDALKGQASMLKQRTFLLALWKRFEIIQLGVRSGMLEFLAYNGLPTVYLERAVDCLDPESGAPRIKQLAYELEEFYSPSLTLPKLPWFRMQHQVNVGLSQYTKATRYNPNVRGPKSMTGINESAMLGYFNQAEVKTLKLGLQNIFQSIWAKRIRAAVPEKIQFTMKDVESGEFGLLDDRYGAPPPVKDPLASRVATFEIEDWDPKLPNLVPDFLIARGVRNGDIINVNGIEYRVRELREMKEPTHDNAMGKVLYANVYHRGG</sequence>
<keyword evidence="2" id="KW-1185">Reference proteome</keyword>